<dbReference type="EMBL" id="CAMPGE010022596">
    <property type="protein sequence ID" value="CAI2380630.1"/>
    <property type="molecule type" value="Genomic_DNA"/>
</dbReference>
<name>A0AAD2D5D2_EUPCR</name>
<keyword evidence="2" id="KW-1185">Reference proteome</keyword>
<evidence type="ECO:0000313" key="2">
    <source>
        <dbReference type="Proteomes" id="UP001295684"/>
    </source>
</evidence>
<comment type="caution">
    <text evidence="1">The sequence shown here is derived from an EMBL/GenBank/DDBJ whole genome shotgun (WGS) entry which is preliminary data.</text>
</comment>
<proteinExistence type="predicted"/>
<protein>
    <submittedName>
        <fullName evidence="1">Uncharacterized protein</fullName>
    </submittedName>
</protein>
<sequence length="91" mass="9904">MVRVVLISNKGFAQRSALLVPKDSAELKLAYRGEDFSDIFFQDVVVKVDHSDFSRSFSSVAVLSSSSTSKLLSFVVVKSSGRSILLEAISC</sequence>
<dbReference type="Proteomes" id="UP001295684">
    <property type="component" value="Unassembled WGS sequence"/>
</dbReference>
<accession>A0AAD2D5D2</accession>
<dbReference type="AlphaFoldDB" id="A0AAD2D5D2"/>
<reference evidence="1" key="1">
    <citation type="submission" date="2023-07" db="EMBL/GenBank/DDBJ databases">
        <authorList>
            <consortium name="AG Swart"/>
            <person name="Singh M."/>
            <person name="Singh A."/>
            <person name="Seah K."/>
            <person name="Emmerich C."/>
        </authorList>
    </citation>
    <scope>NUCLEOTIDE SEQUENCE</scope>
    <source>
        <strain evidence="1">DP1</strain>
    </source>
</reference>
<evidence type="ECO:0000313" key="1">
    <source>
        <dbReference type="EMBL" id="CAI2380630.1"/>
    </source>
</evidence>
<gene>
    <name evidence="1" type="ORF">ECRASSUSDP1_LOCUS22067</name>
</gene>
<organism evidence="1 2">
    <name type="scientific">Euplotes crassus</name>
    <dbReference type="NCBI Taxonomy" id="5936"/>
    <lineage>
        <taxon>Eukaryota</taxon>
        <taxon>Sar</taxon>
        <taxon>Alveolata</taxon>
        <taxon>Ciliophora</taxon>
        <taxon>Intramacronucleata</taxon>
        <taxon>Spirotrichea</taxon>
        <taxon>Hypotrichia</taxon>
        <taxon>Euplotida</taxon>
        <taxon>Euplotidae</taxon>
        <taxon>Moneuplotes</taxon>
    </lineage>
</organism>